<evidence type="ECO:0000313" key="8">
    <source>
        <dbReference type="EMBL" id="MCM6776422.1"/>
    </source>
</evidence>
<evidence type="ECO:0000256" key="3">
    <source>
        <dbReference type="PIRNR" id="PIRNR036492"/>
    </source>
</evidence>
<evidence type="ECO:0000256" key="5">
    <source>
        <dbReference type="PROSITE-ProRule" id="PRU10007"/>
    </source>
</evidence>
<dbReference type="Gene3D" id="3.40.309.10">
    <property type="entry name" value="Aldehyde Dehydrogenase, Chain A, domain 2"/>
    <property type="match status" value="1"/>
</dbReference>
<protein>
    <recommendedName>
        <fullName evidence="3">Aldehyde dehydrogenase</fullName>
    </recommendedName>
</protein>
<reference evidence="8" key="1">
    <citation type="submission" date="2022-06" db="EMBL/GenBank/DDBJ databases">
        <title>Novel species in genus nocardia.</title>
        <authorList>
            <person name="Li F."/>
        </authorList>
    </citation>
    <scope>NUCLEOTIDE SEQUENCE</scope>
    <source>
        <strain evidence="8">CDC141</strain>
    </source>
</reference>
<accession>A0A9X2IXV8</accession>
<dbReference type="Proteomes" id="UP001139157">
    <property type="component" value="Unassembled WGS sequence"/>
</dbReference>
<dbReference type="GO" id="GO:0016620">
    <property type="term" value="F:oxidoreductase activity, acting on the aldehyde or oxo group of donors, NAD or NADP as acceptor"/>
    <property type="evidence" value="ECO:0007669"/>
    <property type="project" value="InterPro"/>
</dbReference>
<feature type="active site" evidence="4 5">
    <location>
        <position position="244"/>
    </location>
</feature>
<dbReference type="InterPro" id="IPR016162">
    <property type="entry name" value="Ald_DH_N"/>
</dbReference>
<dbReference type="EMBL" id="JAMRXG010000010">
    <property type="protein sequence ID" value="MCM6776422.1"/>
    <property type="molecule type" value="Genomic_DNA"/>
</dbReference>
<dbReference type="GO" id="GO:0006081">
    <property type="term" value="P:aldehyde metabolic process"/>
    <property type="evidence" value="ECO:0007669"/>
    <property type="project" value="InterPro"/>
</dbReference>
<dbReference type="InterPro" id="IPR012394">
    <property type="entry name" value="Aldehyde_DH_NAD(P)"/>
</dbReference>
<comment type="similarity">
    <text evidence="1 3 6">Belongs to the aldehyde dehydrogenase family.</text>
</comment>
<organism evidence="8 9">
    <name type="scientific">Nocardia pulmonis</name>
    <dbReference type="NCBI Taxonomy" id="2951408"/>
    <lineage>
        <taxon>Bacteria</taxon>
        <taxon>Bacillati</taxon>
        <taxon>Actinomycetota</taxon>
        <taxon>Actinomycetes</taxon>
        <taxon>Mycobacteriales</taxon>
        <taxon>Nocardiaceae</taxon>
        <taxon>Nocardia</taxon>
    </lineage>
</organism>
<comment type="caution">
    <text evidence="8">The sequence shown here is derived from an EMBL/GenBank/DDBJ whole genome shotgun (WGS) entry which is preliminary data.</text>
</comment>
<evidence type="ECO:0000259" key="7">
    <source>
        <dbReference type="Pfam" id="PF00171"/>
    </source>
</evidence>
<dbReference type="Pfam" id="PF00171">
    <property type="entry name" value="Aldedh"/>
    <property type="match status" value="1"/>
</dbReference>
<keyword evidence="9" id="KW-1185">Reference proteome</keyword>
<name>A0A9X2IXV8_9NOCA</name>
<feature type="active site" evidence="4">
    <location>
        <position position="278"/>
    </location>
</feature>
<dbReference type="InterPro" id="IPR029510">
    <property type="entry name" value="Ald_DH_CS_GLU"/>
</dbReference>
<dbReference type="SUPFAM" id="SSF53720">
    <property type="entry name" value="ALDH-like"/>
    <property type="match status" value="1"/>
</dbReference>
<dbReference type="PROSITE" id="PS00687">
    <property type="entry name" value="ALDEHYDE_DEHYDR_GLU"/>
    <property type="match status" value="1"/>
</dbReference>
<gene>
    <name evidence="8" type="ORF">NDR86_23320</name>
</gene>
<dbReference type="PIRSF" id="PIRSF036492">
    <property type="entry name" value="ALDH"/>
    <property type="match status" value="1"/>
</dbReference>
<keyword evidence="2 3" id="KW-0560">Oxidoreductase</keyword>
<feature type="domain" description="Aldehyde dehydrogenase" evidence="7">
    <location>
        <begin position="12"/>
        <end position="463"/>
    </location>
</feature>
<dbReference type="AlphaFoldDB" id="A0A9X2IXV8"/>
<evidence type="ECO:0000256" key="4">
    <source>
        <dbReference type="PIRSR" id="PIRSR036492-1"/>
    </source>
</evidence>
<dbReference type="InterPro" id="IPR015590">
    <property type="entry name" value="Aldehyde_DH_dom"/>
</dbReference>
<sequence>MTATSEIHSAASASVFEVRNPGTGDLVGTYPVHTRTDAVAAVERARAAFGWWSELGYRERAERLSRFAGVIARRMGQLGAVVHDETGKPYSDAVLESALVLDHLKWAGRNAAKVLGRRRSRVGLLSFNHAASVEYKPLGVVGVIGPWNYPVFTPLGSIVYALAAGNAVVFKPSEYSPGVGAWLVDMFGEVVPEQPVLQLLTGDGSTGAALCRAGVDKIAFTGSTETAKRVMAVCAETLTPMVAECGGKDVLIVDADADLDAAVEGAVWAGMANAGQSCIGTERVYVHRSVFEPFLERLVTRARALRAGIDDGAKIGPITMPRQVEVICRHLEDAIVRGGRVLTGGVGEISGQVVQPTVLVDVPEDALAVTEETFGPTLTVAPVDDMDAAIDRANASRYGLSAAVYSKSRGRDLAHRLRTGMVSVNAVFNFPQIPSLPFGGVGASGFGRIHGPDGLREFTYAHAVARQRFAPPMQLATFDRTAKTDALIAKTMTILHGKRHLG</sequence>
<dbReference type="CDD" id="cd07099">
    <property type="entry name" value="ALDH_DDALDH"/>
    <property type="match status" value="1"/>
</dbReference>
<dbReference type="InterPro" id="IPR016163">
    <property type="entry name" value="Ald_DH_C"/>
</dbReference>
<evidence type="ECO:0000256" key="6">
    <source>
        <dbReference type="RuleBase" id="RU003345"/>
    </source>
</evidence>
<dbReference type="InterPro" id="IPR016161">
    <property type="entry name" value="Ald_DH/histidinol_DH"/>
</dbReference>
<proteinExistence type="inferred from homology"/>
<evidence type="ECO:0000256" key="2">
    <source>
        <dbReference type="ARBA" id="ARBA00023002"/>
    </source>
</evidence>
<evidence type="ECO:0000256" key="1">
    <source>
        <dbReference type="ARBA" id="ARBA00009986"/>
    </source>
</evidence>
<evidence type="ECO:0000313" key="9">
    <source>
        <dbReference type="Proteomes" id="UP001139157"/>
    </source>
</evidence>
<dbReference type="PANTHER" id="PTHR11699">
    <property type="entry name" value="ALDEHYDE DEHYDROGENASE-RELATED"/>
    <property type="match status" value="1"/>
</dbReference>
<dbReference type="RefSeq" id="WP_251914722.1">
    <property type="nucleotide sequence ID" value="NZ_JAMRXG010000010.1"/>
</dbReference>
<dbReference type="Gene3D" id="3.40.605.10">
    <property type="entry name" value="Aldehyde Dehydrogenase, Chain A, domain 1"/>
    <property type="match status" value="1"/>
</dbReference>